<keyword evidence="2" id="KW-0378">Hydrolase</keyword>
<dbReference type="STRING" id="417102.CA982_16030"/>
<feature type="binding site" evidence="5">
    <location>
        <position position="299"/>
    </location>
    <ligand>
        <name>Ca(2+)</name>
        <dbReference type="ChEBI" id="CHEBI:29108"/>
    </ligand>
</feature>
<organism evidence="7 8">
    <name type="scientific">Gordonia lacunae</name>
    <dbReference type="NCBI Taxonomy" id="417102"/>
    <lineage>
        <taxon>Bacteria</taxon>
        <taxon>Bacillati</taxon>
        <taxon>Actinomycetota</taxon>
        <taxon>Actinomycetes</taxon>
        <taxon>Mycobacteriales</taxon>
        <taxon>Gordoniaceae</taxon>
        <taxon>Gordonia</taxon>
    </lineage>
</organism>
<dbReference type="InterPro" id="IPR023343">
    <property type="entry name" value="Penicillin_amidase_dom1"/>
</dbReference>
<gene>
    <name evidence="7" type="ORF">CA982_16030</name>
</gene>
<evidence type="ECO:0000256" key="3">
    <source>
        <dbReference type="ARBA" id="ARBA00023145"/>
    </source>
</evidence>
<dbReference type="EMBL" id="NGFO01000018">
    <property type="protein sequence ID" value="OUC77762.1"/>
    <property type="molecule type" value="Genomic_DNA"/>
</dbReference>
<keyword evidence="8" id="KW-1185">Reference proteome</keyword>
<dbReference type="RefSeq" id="WP_086536309.1">
    <property type="nucleotide sequence ID" value="NZ_NGFO01000018.1"/>
</dbReference>
<dbReference type="Pfam" id="PF01804">
    <property type="entry name" value="Penicil_amidase"/>
    <property type="match status" value="1"/>
</dbReference>
<dbReference type="GO" id="GO:0016811">
    <property type="term" value="F:hydrolase activity, acting on carbon-nitrogen (but not peptide) bonds, in linear amides"/>
    <property type="evidence" value="ECO:0007669"/>
    <property type="project" value="InterPro"/>
</dbReference>
<evidence type="ECO:0000256" key="5">
    <source>
        <dbReference type="PIRSR" id="PIRSR001227-2"/>
    </source>
</evidence>
<feature type="region of interest" description="Disordered" evidence="6">
    <location>
        <begin position="452"/>
        <end position="492"/>
    </location>
</feature>
<dbReference type="GO" id="GO:0046872">
    <property type="term" value="F:metal ion binding"/>
    <property type="evidence" value="ECO:0007669"/>
    <property type="project" value="UniProtKB-KW"/>
</dbReference>
<dbReference type="GO" id="GO:0017000">
    <property type="term" value="P:antibiotic biosynthetic process"/>
    <property type="evidence" value="ECO:0007669"/>
    <property type="project" value="InterPro"/>
</dbReference>
<dbReference type="PIRSF" id="PIRSF001227">
    <property type="entry name" value="Pen_acylase"/>
    <property type="match status" value="1"/>
</dbReference>
<dbReference type="AlphaFoldDB" id="A0A2C9ZIS6"/>
<dbReference type="SUPFAM" id="SSF56235">
    <property type="entry name" value="N-terminal nucleophile aminohydrolases (Ntn hydrolases)"/>
    <property type="match status" value="1"/>
</dbReference>
<evidence type="ECO:0000313" key="8">
    <source>
        <dbReference type="Proteomes" id="UP000194632"/>
    </source>
</evidence>
<dbReference type="InterPro" id="IPR002692">
    <property type="entry name" value="S45"/>
</dbReference>
<feature type="compositionally biased region" description="Polar residues" evidence="6">
    <location>
        <begin position="217"/>
        <end position="232"/>
    </location>
</feature>
<keyword evidence="5" id="KW-0106">Calcium</keyword>
<feature type="region of interest" description="Disordered" evidence="6">
    <location>
        <begin position="200"/>
        <end position="232"/>
    </location>
</feature>
<comment type="cofactor">
    <cofactor evidence="5">
        <name>Ca(2+)</name>
        <dbReference type="ChEBI" id="CHEBI:29108"/>
    </cofactor>
    <text evidence="5">Binds 1 Ca(2+) ion per dimer.</text>
</comment>
<dbReference type="InterPro" id="IPR043146">
    <property type="entry name" value="Penicillin_amidase_N_B-knob"/>
</dbReference>
<dbReference type="PANTHER" id="PTHR34218">
    <property type="entry name" value="PEPTIDASE S45 PENICILLIN AMIDASE"/>
    <property type="match status" value="1"/>
</dbReference>
<evidence type="ECO:0000256" key="2">
    <source>
        <dbReference type="ARBA" id="ARBA00022801"/>
    </source>
</evidence>
<evidence type="ECO:0000256" key="1">
    <source>
        <dbReference type="ARBA" id="ARBA00006586"/>
    </source>
</evidence>
<evidence type="ECO:0000256" key="4">
    <source>
        <dbReference type="PIRSR" id="PIRSR001227-1"/>
    </source>
</evidence>
<proteinExistence type="inferred from homology"/>
<dbReference type="Proteomes" id="UP000194632">
    <property type="component" value="Unassembled WGS sequence"/>
</dbReference>
<name>A0A2C9ZIS6_9ACTN</name>
<dbReference type="Gene3D" id="1.10.439.10">
    <property type="entry name" value="Penicillin Amidohydrolase, domain 1"/>
    <property type="match status" value="1"/>
</dbReference>
<reference evidence="7 8" key="1">
    <citation type="submission" date="2017-05" db="EMBL/GenBank/DDBJ databases">
        <title>Biotechnological potential of actinobacteria isolated from South African environments.</title>
        <authorList>
            <person name="Le Roes-Hill M."/>
            <person name="Prins A."/>
            <person name="Durrell K.A."/>
        </authorList>
    </citation>
    <scope>NUCLEOTIDE SEQUENCE [LARGE SCALE GENOMIC DNA]</scope>
    <source>
        <strain evidence="7">BS2</strain>
    </source>
</reference>
<dbReference type="PANTHER" id="PTHR34218:SF4">
    <property type="entry name" value="ACYL-HOMOSERINE LACTONE ACYLASE QUIP"/>
    <property type="match status" value="1"/>
</dbReference>
<dbReference type="OrthoDB" id="9759796at2"/>
<protein>
    <submittedName>
        <fullName evidence="7">Penicillin amidase</fullName>
    </submittedName>
</protein>
<dbReference type="InterPro" id="IPR014395">
    <property type="entry name" value="Pen/GL7ACA/AHL_acylase"/>
</dbReference>
<sequence length="812" mass="87597">MTVTNSDSGPDVEILRDGHGIPHVRASTPEAVLYGQGRACGEDRRWQIEFMRLRAEGRTAEVFGASCVEWDTFARRAQLDAAAERIFDASSTRTRHLVAAYAAGVNSTLDDHDTSAAAPELEALAHRPQPWRPWTPISVFIMHHVLFGRFTTKLFRLHACRTLGLDALRFWDFETRETDPTVPAMPDEAFLDEILAITRPASPEPPSSAVDLGDPKSGSNAWGVSAERSSTGSPIVAGDPHRFLELPGIYQQFHLASTGPRDAFDMAGFAFAGVPGVPHFCQGDDIAWGITNAMGDYQDLFLERLTRDEAGTLLVEVPGGSRVPAGVRTETVRVRDAEPVAVQIITTPNGAVVFGGAEDSFAMSMRSPLLSEEVTFDAPLDLLFARTVADVEAALVNWVEPVNRAVIAHADGTVATHVAGRVPVRAPENYWLPVPGWDERYQWRGYERGSLGDPDFDATLPGTPRPPRSPELAEGVPRPLRSPELAEGVSKGVSKGGITVTANQRMSDVPALQPLTSECVEPFRADRIAARLDDLDSVSPADCADIHSDVRLEQATVVQELLSRLRADNAEAEDVRQRLIAWDRAMDADSTDAYLYAEFRTQLVLGVANTDILAPLRGPHGFPAVFQPWFVPEPRLATALTSVVANTAGIGIDIEAVAVAALDAVVARVATFGSTPTWGSVHRLAPIHGFDLVGASPQYPDLFAALRPTPLPLAGDAESVFANAAAVGTHLCITGAAARYVWDLADRGASRWIVPLGVSGDPRSDHFQDQAAQWAAGELVEVVRDWDTLHAMAAAASTPHAATSTEREPCPR</sequence>
<feature type="binding site" evidence="5">
    <location>
        <position position="296"/>
    </location>
    <ligand>
        <name>Ca(2+)</name>
        <dbReference type="ChEBI" id="CHEBI:29108"/>
    </ligand>
</feature>
<comment type="caution">
    <text evidence="7">The sequence shown here is derived from an EMBL/GenBank/DDBJ whole genome shotgun (WGS) entry which is preliminary data.</text>
</comment>
<keyword evidence="3" id="KW-0865">Zymogen</keyword>
<feature type="active site" description="Nucleophile" evidence="4">
    <location>
        <position position="219"/>
    </location>
</feature>
<comment type="similarity">
    <text evidence="1">Belongs to the peptidase S45 family.</text>
</comment>
<evidence type="ECO:0000313" key="7">
    <source>
        <dbReference type="EMBL" id="OUC77762.1"/>
    </source>
</evidence>
<dbReference type="InterPro" id="IPR043147">
    <property type="entry name" value="Penicillin_amidase_A-knob"/>
</dbReference>
<dbReference type="Gene3D" id="2.30.120.10">
    <property type="match status" value="1"/>
</dbReference>
<evidence type="ECO:0000256" key="6">
    <source>
        <dbReference type="SAM" id="MobiDB-lite"/>
    </source>
</evidence>
<keyword evidence="5" id="KW-0479">Metal-binding</keyword>
<dbReference type="Gene3D" id="1.10.1400.10">
    <property type="match status" value="1"/>
</dbReference>
<dbReference type="Gene3D" id="3.60.20.10">
    <property type="entry name" value="Glutamine Phosphoribosylpyrophosphate, subunit 1, domain 1"/>
    <property type="match status" value="1"/>
</dbReference>
<dbReference type="InterPro" id="IPR029055">
    <property type="entry name" value="Ntn_hydrolases_N"/>
</dbReference>
<accession>A0A2C9ZIS6</accession>